<evidence type="ECO:0000313" key="3">
    <source>
        <dbReference type="Proteomes" id="UP000324222"/>
    </source>
</evidence>
<proteinExistence type="predicted"/>
<dbReference type="EMBL" id="VSRR010008112">
    <property type="protein sequence ID" value="MPC48109.1"/>
    <property type="molecule type" value="Genomic_DNA"/>
</dbReference>
<gene>
    <name evidence="2" type="ORF">E2C01_041875</name>
</gene>
<evidence type="ECO:0000313" key="2">
    <source>
        <dbReference type="EMBL" id="MPC48109.1"/>
    </source>
</evidence>
<feature type="region of interest" description="Disordered" evidence="1">
    <location>
        <begin position="45"/>
        <end position="70"/>
    </location>
</feature>
<keyword evidence="3" id="KW-1185">Reference proteome</keyword>
<comment type="caution">
    <text evidence="2">The sequence shown here is derived from an EMBL/GenBank/DDBJ whole genome shotgun (WGS) entry which is preliminary data.</text>
</comment>
<reference evidence="2 3" key="1">
    <citation type="submission" date="2019-05" db="EMBL/GenBank/DDBJ databases">
        <title>Another draft genome of Portunus trituberculatus and its Hox gene families provides insights of decapod evolution.</title>
        <authorList>
            <person name="Jeong J.-H."/>
            <person name="Song I."/>
            <person name="Kim S."/>
            <person name="Choi T."/>
            <person name="Kim D."/>
            <person name="Ryu S."/>
            <person name="Kim W."/>
        </authorList>
    </citation>
    <scope>NUCLEOTIDE SEQUENCE [LARGE SCALE GENOMIC DNA]</scope>
    <source>
        <tissue evidence="2">Muscle</tissue>
    </source>
</reference>
<dbReference type="Proteomes" id="UP000324222">
    <property type="component" value="Unassembled WGS sequence"/>
</dbReference>
<sequence>MLRGRPGWCGKLNNRGERRRIEQEKEAGEKEALKTFSVEALTGVVISSPSQDTRQGRANKRGGAYQRAKN</sequence>
<accession>A0A5B7FS62</accession>
<organism evidence="2 3">
    <name type="scientific">Portunus trituberculatus</name>
    <name type="common">Swimming crab</name>
    <name type="synonym">Neptunus trituberculatus</name>
    <dbReference type="NCBI Taxonomy" id="210409"/>
    <lineage>
        <taxon>Eukaryota</taxon>
        <taxon>Metazoa</taxon>
        <taxon>Ecdysozoa</taxon>
        <taxon>Arthropoda</taxon>
        <taxon>Crustacea</taxon>
        <taxon>Multicrustacea</taxon>
        <taxon>Malacostraca</taxon>
        <taxon>Eumalacostraca</taxon>
        <taxon>Eucarida</taxon>
        <taxon>Decapoda</taxon>
        <taxon>Pleocyemata</taxon>
        <taxon>Brachyura</taxon>
        <taxon>Eubrachyura</taxon>
        <taxon>Portunoidea</taxon>
        <taxon>Portunidae</taxon>
        <taxon>Portuninae</taxon>
        <taxon>Portunus</taxon>
    </lineage>
</organism>
<dbReference type="AlphaFoldDB" id="A0A5B7FS62"/>
<evidence type="ECO:0000256" key="1">
    <source>
        <dbReference type="SAM" id="MobiDB-lite"/>
    </source>
</evidence>
<protein>
    <submittedName>
        <fullName evidence="2">Uncharacterized protein</fullName>
    </submittedName>
</protein>
<name>A0A5B7FS62_PORTR</name>